<dbReference type="InterPro" id="IPR050155">
    <property type="entry name" value="HAD-like_hydrolase_sf"/>
</dbReference>
<keyword evidence="1" id="KW-0378">Hydrolase</keyword>
<dbReference type="NCBIfam" id="TIGR01549">
    <property type="entry name" value="HAD-SF-IA-v1"/>
    <property type="match status" value="1"/>
</dbReference>
<evidence type="ECO:0000313" key="1">
    <source>
        <dbReference type="EMBL" id="MDJ1183796.1"/>
    </source>
</evidence>
<dbReference type="EMBL" id="JAQOSQ010000010">
    <property type="protein sequence ID" value="MDJ1183796.1"/>
    <property type="molecule type" value="Genomic_DNA"/>
</dbReference>
<dbReference type="InterPro" id="IPR023198">
    <property type="entry name" value="PGP-like_dom2"/>
</dbReference>
<dbReference type="PRINTS" id="PR00413">
    <property type="entry name" value="HADHALOGNASE"/>
</dbReference>
<dbReference type="Proteomes" id="UP001232992">
    <property type="component" value="Unassembled WGS sequence"/>
</dbReference>
<dbReference type="SUPFAM" id="SSF56784">
    <property type="entry name" value="HAD-like"/>
    <property type="match status" value="1"/>
</dbReference>
<dbReference type="InterPro" id="IPR023214">
    <property type="entry name" value="HAD_sf"/>
</dbReference>
<dbReference type="PANTHER" id="PTHR43434">
    <property type="entry name" value="PHOSPHOGLYCOLATE PHOSPHATASE"/>
    <property type="match status" value="1"/>
</dbReference>
<dbReference type="SFLD" id="SFLDG01129">
    <property type="entry name" value="C1.5:_HAD__Beta-PGM__Phosphata"/>
    <property type="match status" value="1"/>
</dbReference>
<protein>
    <submittedName>
        <fullName evidence="1">HAD family hydrolase</fullName>
    </submittedName>
</protein>
<keyword evidence="2" id="KW-1185">Reference proteome</keyword>
<dbReference type="GO" id="GO:0016787">
    <property type="term" value="F:hydrolase activity"/>
    <property type="evidence" value="ECO:0007669"/>
    <property type="project" value="UniProtKB-KW"/>
</dbReference>
<dbReference type="InterPro" id="IPR006439">
    <property type="entry name" value="HAD-SF_hydro_IA"/>
</dbReference>
<dbReference type="RefSeq" id="WP_283758448.1">
    <property type="nucleotide sequence ID" value="NZ_JAQOSQ010000010.1"/>
</dbReference>
<dbReference type="Pfam" id="PF00702">
    <property type="entry name" value="Hydrolase"/>
    <property type="match status" value="1"/>
</dbReference>
<sequence length="245" mass="26577">MVTVICGNSRFADITAILLDKDGTLARSEPFLQHLARERARLIEARVPGVGDAILTAFGADENGINPAGLTAVGSPQENAIAAAAYIAQTGRDWLECLQIAQQAFDEANRLMGEKAEETQLLPGVAEVLQQMKQYGLKLAVVSSDINENIHKFLQRYQLADSIDWVQGAQDHLKKPDPQVFWTACEKLGVRPEQTLMVGDSPGDFTMAREAKAAGSIGVSWGWSLPPNLKAADVAIARLDEIQLI</sequence>
<reference evidence="1 2" key="1">
    <citation type="submission" date="2023-01" db="EMBL/GenBank/DDBJ databases">
        <title>Novel diversity within Roseofilum (Cyanobacteria; Desertifilaceae) from marine benthic mats with descriptions of four novel species.</title>
        <authorList>
            <person name="Wang Y."/>
            <person name="Berthold D.E."/>
            <person name="Hu J."/>
            <person name="Lefler F.W."/>
            <person name="Laughinghouse H.D. IV."/>
        </authorList>
    </citation>
    <scope>NUCLEOTIDE SEQUENCE [LARGE SCALE GENOMIC DNA]</scope>
    <source>
        <strain evidence="1 2">BLCC-M143</strain>
    </source>
</reference>
<accession>A0ABT7BX89</accession>
<dbReference type="SFLD" id="SFLDS00003">
    <property type="entry name" value="Haloacid_Dehalogenase"/>
    <property type="match status" value="1"/>
</dbReference>
<comment type="caution">
    <text evidence="1">The sequence shown here is derived from an EMBL/GenBank/DDBJ whole genome shotgun (WGS) entry which is preliminary data.</text>
</comment>
<organism evidence="1 2">
    <name type="scientific">Roseofilum casamattae BLCC-M143</name>
    <dbReference type="NCBI Taxonomy" id="3022442"/>
    <lineage>
        <taxon>Bacteria</taxon>
        <taxon>Bacillati</taxon>
        <taxon>Cyanobacteriota</taxon>
        <taxon>Cyanophyceae</taxon>
        <taxon>Desertifilales</taxon>
        <taxon>Desertifilaceae</taxon>
        <taxon>Roseofilum</taxon>
        <taxon>Roseofilum casamattae</taxon>
    </lineage>
</organism>
<dbReference type="Gene3D" id="3.40.50.1000">
    <property type="entry name" value="HAD superfamily/HAD-like"/>
    <property type="match status" value="1"/>
</dbReference>
<dbReference type="Gene3D" id="1.10.150.240">
    <property type="entry name" value="Putative phosphatase, domain 2"/>
    <property type="match status" value="1"/>
</dbReference>
<dbReference type="InterPro" id="IPR036412">
    <property type="entry name" value="HAD-like_sf"/>
</dbReference>
<dbReference type="PANTHER" id="PTHR43434:SF1">
    <property type="entry name" value="PHOSPHOGLYCOLATE PHOSPHATASE"/>
    <property type="match status" value="1"/>
</dbReference>
<evidence type="ECO:0000313" key="2">
    <source>
        <dbReference type="Proteomes" id="UP001232992"/>
    </source>
</evidence>
<gene>
    <name evidence="1" type="ORF">PMH09_11420</name>
</gene>
<name>A0ABT7BX89_9CYAN</name>
<proteinExistence type="predicted"/>